<feature type="region of interest" description="Disordered" evidence="1">
    <location>
        <begin position="332"/>
        <end position="360"/>
    </location>
</feature>
<feature type="compositionally biased region" description="Basic residues" evidence="1">
    <location>
        <begin position="1"/>
        <end position="10"/>
    </location>
</feature>
<proteinExistence type="predicted"/>
<feature type="compositionally biased region" description="Acidic residues" evidence="1">
    <location>
        <begin position="173"/>
        <end position="182"/>
    </location>
</feature>
<feature type="compositionally biased region" description="Gly residues" evidence="1">
    <location>
        <begin position="703"/>
        <end position="715"/>
    </location>
</feature>
<dbReference type="Proteomes" id="UP000019478">
    <property type="component" value="Unassembled WGS sequence"/>
</dbReference>
<dbReference type="RefSeq" id="XP_007729482.1">
    <property type="nucleotide sequence ID" value="XM_007731292.1"/>
</dbReference>
<feature type="compositionally biased region" description="Acidic residues" evidence="1">
    <location>
        <begin position="745"/>
        <end position="754"/>
    </location>
</feature>
<dbReference type="OrthoDB" id="4121297at2759"/>
<dbReference type="GeneID" id="19165282"/>
<feature type="compositionally biased region" description="Acidic residues" evidence="1">
    <location>
        <begin position="628"/>
        <end position="640"/>
    </location>
</feature>
<feature type="region of interest" description="Disordered" evidence="1">
    <location>
        <begin position="412"/>
        <end position="431"/>
    </location>
</feature>
<comment type="caution">
    <text evidence="2">The sequence shown here is derived from an EMBL/GenBank/DDBJ whole genome shotgun (WGS) entry which is preliminary data.</text>
</comment>
<feature type="compositionally biased region" description="Polar residues" evidence="1">
    <location>
        <begin position="32"/>
        <end position="48"/>
    </location>
</feature>
<dbReference type="HOGENOM" id="CLU_017090_0_0_1"/>
<dbReference type="EMBL" id="AMGY01000001">
    <property type="protein sequence ID" value="EXJ92592.1"/>
    <property type="molecule type" value="Genomic_DNA"/>
</dbReference>
<feature type="region of interest" description="Disordered" evidence="1">
    <location>
        <begin position="796"/>
        <end position="847"/>
    </location>
</feature>
<evidence type="ECO:0000256" key="1">
    <source>
        <dbReference type="SAM" id="MobiDB-lite"/>
    </source>
</evidence>
<protein>
    <submittedName>
        <fullName evidence="2">Uncharacterized protein</fullName>
    </submittedName>
</protein>
<keyword evidence="3" id="KW-1185">Reference proteome</keyword>
<dbReference type="PANTHER" id="PTHR48209:SF2">
    <property type="entry name" value="FI24008P1"/>
    <property type="match status" value="1"/>
</dbReference>
<accession>W9YI66</accession>
<organism evidence="2 3">
    <name type="scientific">Capronia epimyces CBS 606.96</name>
    <dbReference type="NCBI Taxonomy" id="1182542"/>
    <lineage>
        <taxon>Eukaryota</taxon>
        <taxon>Fungi</taxon>
        <taxon>Dikarya</taxon>
        <taxon>Ascomycota</taxon>
        <taxon>Pezizomycotina</taxon>
        <taxon>Eurotiomycetes</taxon>
        <taxon>Chaetothyriomycetidae</taxon>
        <taxon>Chaetothyriales</taxon>
        <taxon>Herpotrichiellaceae</taxon>
        <taxon>Capronia</taxon>
    </lineage>
</organism>
<feature type="compositionally biased region" description="Basic and acidic residues" evidence="1">
    <location>
        <begin position="127"/>
        <end position="161"/>
    </location>
</feature>
<dbReference type="AlphaFoldDB" id="W9YI66"/>
<reference evidence="2 3" key="1">
    <citation type="submission" date="2013-03" db="EMBL/GenBank/DDBJ databases">
        <title>The Genome Sequence of Capronia epimyces CBS 606.96.</title>
        <authorList>
            <consortium name="The Broad Institute Genomics Platform"/>
            <person name="Cuomo C."/>
            <person name="de Hoog S."/>
            <person name="Gorbushina A."/>
            <person name="Walker B."/>
            <person name="Young S.K."/>
            <person name="Zeng Q."/>
            <person name="Gargeya S."/>
            <person name="Fitzgerald M."/>
            <person name="Haas B."/>
            <person name="Abouelleil A."/>
            <person name="Allen A.W."/>
            <person name="Alvarado L."/>
            <person name="Arachchi H.M."/>
            <person name="Berlin A.M."/>
            <person name="Chapman S.B."/>
            <person name="Gainer-Dewar J."/>
            <person name="Goldberg J."/>
            <person name="Griggs A."/>
            <person name="Gujja S."/>
            <person name="Hansen M."/>
            <person name="Howarth C."/>
            <person name="Imamovic A."/>
            <person name="Ireland A."/>
            <person name="Larimer J."/>
            <person name="McCowan C."/>
            <person name="Murphy C."/>
            <person name="Pearson M."/>
            <person name="Poon T.W."/>
            <person name="Priest M."/>
            <person name="Roberts A."/>
            <person name="Saif S."/>
            <person name="Shea T."/>
            <person name="Sisk P."/>
            <person name="Sykes S."/>
            <person name="Wortman J."/>
            <person name="Nusbaum C."/>
            <person name="Birren B."/>
        </authorList>
    </citation>
    <scope>NUCLEOTIDE SEQUENCE [LARGE SCALE GENOMIC DNA]</scope>
    <source>
        <strain evidence="2 3">CBS 606.96</strain>
    </source>
</reference>
<gene>
    <name evidence="2" type="ORF">A1O3_01144</name>
</gene>
<evidence type="ECO:0000313" key="3">
    <source>
        <dbReference type="Proteomes" id="UP000019478"/>
    </source>
</evidence>
<feature type="compositionally biased region" description="Polar residues" evidence="1">
    <location>
        <begin position="796"/>
        <end position="815"/>
    </location>
</feature>
<feature type="region of interest" description="Disordered" evidence="1">
    <location>
        <begin position="103"/>
        <end position="196"/>
    </location>
</feature>
<feature type="compositionally biased region" description="Basic and acidic residues" evidence="1">
    <location>
        <begin position="838"/>
        <end position="847"/>
    </location>
</feature>
<feature type="compositionally biased region" description="Basic and acidic residues" evidence="1">
    <location>
        <begin position="412"/>
        <end position="426"/>
    </location>
</feature>
<name>W9YI66_9EURO</name>
<feature type="region of interest" description="Disordered" evidence="1">
    <location>
        <begin position="560"/>
        <end position="598"/>
    </location>
</feature>
<feature type="compositionally biased region" description="Acidic residues" evidence="1">
    <location>
        <begin position="648"/>
        <end position="673"/>
    </location>
</feature>
<feature type="compositionally biased region" description="Polar residues" evidence="1">
    <location>
        <begin position="823"/>
        <end position="836"/>
    </location>
</feature>
<feature type="compositionally biased region" description="Low complexity" evidence="1">
    <location>
        <begin position="114"/>
        <end position="125"/>
    </location>
</feature>
<dbReference type="PANTHER" id="PTHR48209">
    <property type="entry name" value="AGL056WP"/>
    <property type="match status" value="1"/>
</dbReference>
<feature type="compositionally biased region" description="Low complexity" evidence="1">
    <location>
        <begin position="163"/>
        <end position="172"/>
    </location>
</feature>
<evidence type="ECO:0000313" key="2">
    <source>
        <dbReference type="EMBL" id="EXJ92592.1"/>
    </source>
</evidence>
<dbReference type="eggNOG" id="ENOG502T579">
    <property type="taxonomic scope" value="Eukaryota"/>
</dbReference>
<feature type="region of interest" description="Disordered" evidence="1">
    <location>
        <begin position="618"/>
        <end position="754"/>
    </location>
</feature>
<sequence>MASRGQKRPRSASDDGDDNTNTNTAIPAPVIPSSSTATTAIANPSTGPHSATALANARNAMTQALLAEVAPPHLLDYFLLRTNLDVNLAIAQFRTHRNTVLTAGTTYPLPSRPGPAASSRPTTGKDGQGDKDGGAAKKDTGKKGPKPGKNDKGKGKAKDTPRNSPSNPSSGGDSDDDDDDNDPDKIRHGINNEAQRRRVAVKLRDYVQEHYDDTDEFNKHGLSPTEAIFLLVLYAWDIKQIKKHYNSIGSMRWPIYRRYDHMRIPIDLKKTDNKDVKKMKTKDQDERLALLIEATGRSDYYSLRRFLEEMEWNLVDAVSIWFSVGIEPYNGSMPKDKSHKKAADDDDDDDDYSGLRRDTDGYVVDAPSGNAWEAAPVDNDWDADRETFEPADKDTPEVEVTMADDHLIRTHTKREPSSVVNEDRETAAAGKPNPHKMVIEVIQDGKYKYKHYHGGFDWPGANSSVIKARKDQPARNQPFDWTNQDHLKLLNAWRRQNNRRITQQKNREASQEWTHKEKKFLYNLSKNELKELMRLNPRMTRDQLLPLRVPKSVKDEWASKFNAKFTGKPPPGAPAGTEPRKDRSAAALMTQRNRSKRMIKDFKCTRDFKFFERKAKARMNRKKGAGGGDDDDEEDEDESDATTVYSDDSTDSGDDTSDDDDDDDNNDNNDDGNDGVLGDNVRVTRSRSAHSQNTPPGNAPSGSGKGKGNGSGSGSGHKRKKLRTTGPTAAGRPWGVPVNSVQTAEPEDVDMQDAGLDIDDDAVAAAQAMTELAGQEPSSNAADVAAAQVLTEIASSFVGQEQEPGSNVDSATSGAQLDPTYDPNATESDADATNTDPEYPRSEDEEL</sequence>
<feature type="region of interest" description="Disordered" evidence="1">
    <location>
        <begin position="1"/>
        <end position="48"/>
    </location>
</feature>